<evidence type="ECO:0000256" key="1">
    <source>
        <dbReference type="SAM" id="Phobius"/>
    </source>
</evidence>
<sequence>MPFIVTILGIVLMLAVAFGVGALMNGTNGIDGVAFGVITFLVGLLGGYVGAYYTGGNGTYVGGYVGLILGCMVARKFGLRR</sequence>
<comment type="caution">
    <text evidence="2">The sequence shown here is derived from an EMBL/GenBank/DDBJ whole genome shotgun (WGS) entry which is preliminary data.</text>
</comment>
<organism evidence="2 3">
    <name type="scientific">Actinoallomurus liliacearum</name>
    <dbReference type="NCBI Taxonomy" id="1080073"/>
    <lineage>
        <taxon>Bacteria</taxon>
        <taxon>Bacillati</taxon>
        <taxon>Actinomycetota</taxon>
        <taxon>Actinomycetes</taxon>
        <taxon>Streptosporangiales</taxon>
        <taxon>Thermomonosporaceae</taxon>
        <taxon>Actinoallomurus</taxon>
    </lineage>
</organism>
<accession>A0ABP8TE39</accession>
<protein>
    <recommendedName>
        <fullName evidence="4">GlsB/YeaQ/YmgE family stress response membrane protein</fullName>
    </recommendedName>
</protein>
<keyword evidence="1" id="KW-1133">Transmembrane helix</keyword>
<name>A0ABP8TE39_9ACTN</name>
<gene>
    <name evidence="2" type="ORF">GCM10023195_20790</name>
</gene>
<reference evidence="3" key="1">
    <citation type="journal article" date="2019" name="Int. J. Syst. Evol. Microbiol.">
        <title>The Global Catalogue of Microorganisms (GCM) 10K type strain sequencing project: providing services to taxonomists for standard genome sequencing and annotation.</title>
        <authorList>
            <consortium name="The Broad Institute Genomics Platform"/>
            <consortium name="The Broad Institute Genome Sequencing Center for Infectious Disease"/>
            <person name="Wu L."/>
            <person name="Ma J."/>
        </authorList>
    </citation>
    <scope>NUCLEOTIDE SEQUENCE [LARGE SCALE GENOMIC DNA]</scope>
    <source>
        <strain evidence="3">JCM 17938</strain>
    </source>
</reference>
<keyword evidence="3" id="KW-1185">Reference proteome</keyword>
<evidence type="ECO:0008006" key="4">
    <source>
        <dbReference type="Google" id="ProtNLM"/>
    </source>
</evidence>
<feature type="transmembrane region" description="Helical" evidence="1">
    <location>
        <begin position="6"/>
        <end position="26"/>
    </location>
</feature>
<keyword evidence="1" id="KW-0812">Transmembrane</keyword>
<keyword evidence="1" id="KW-0472">Membrane</keyword>
<dbReference type="Proteomes" id="UP001500212">
    <property type="component" value="Unassembled WGS sequence"/>
</dbReference>
<feature type="transmembrane region" description="Helical" evidence="1">
    <location>
        <begin position="59"/>
        <end position="78"/>
    </location>
</feature>
<dbReference type="EMBL" id="BAABHJ010000005">
    <property type="protein sequence ID" value="GAA4605907.1"/>
    <property type="molecule type" value="Genomic_DNA"/>
</dbReference>
<proteinExistence type="predicted"/>
<feature type="transmembrane region" description="Helical" evidence="1">
    <location>
        <begin position="33"/>
        <end position="53"/>
    </location>
</feature>
<evidence type="ECO:0000313" key="3">
    <source>
        <dbReference type="Proteomes" id="UP001500212"/>
    </source>
</evidence>
<dbReference type="RefSeq" id="WP_345352063.1">
    <property type="nucleotide sequence ID" value="NZ_BAABHJ010000005.1"/>
</dbReference>
<evidence type="ECO:0000313" key="2">
    <source>
        <dbReference type="EMBL" id="GAA4605907.1"/>
    </source>
</evidence>